<reference evidence="1 2" key="1">
    <citation type="submission" date="2023-02" db="EMBL/GenBank/DDBJ databases">
        <title>LHISI_Scaffold_Assembly.</title>
        <authorList>
            <person name="Stuart O.P."/>
            <person name="Cleave R."/>
            <person name="Magrath M.J.L."/>
            <person name="Mikheyev A.S."/>
        </authorList>
    </citation>
    <scope>NUCLEOTIDE SEQUENCE [LARGE SCALE GENOMIC DNA]</scope>
    <source>
        <strain evidence="1">Daus_M_001</strain>
        <tissue evidence="1">Leg muscle</tissue>
    </source>
</reference>
<sequence>MQQYQAHGFVNRPFLALCAPEIPAETGTMEFKYRLRIQRVFDYVMPGDSFTTNDQGNRKQSQLFEDQKSKATKDIAVIQIDFAENYAAAFQDEIQSAHWHQQQASLSTAVSWVGDYKRCFIIVSDDLKNLFTVVKEEFPSLEHVHIFPDGSAAQFKNRYIILSLTYFLHDFGIDSTWNFFATAHGKGDHWLPNSDWDRTVVAYHGCFWEQTFHVLRKLTGEHLNPTDYKAMRVLLAAPVLSHAVDVTDLENSGEFNLGWRAASMGDKNSLPAAKQSPVKDACY</sequence>
<organism evidence="1 2">
    <name type="scientific">Dryococelus australis</name>
    <dbReference type="NCBI Taxonomy" id="614101"/>
    <lineage>
        <taxon>Eukaryota</taxon>
        <taxon>Metazoa</taxon>
        <taxon>Ecdysozoa</taxon>
        <taxon>Arthropoda</taxon>
        <taxon>Hexapoda</taxon>
        <taxon>Insecta</taxon>
        <taxon>Pterygota</taxon>
        <taxon>Neoptera</taxon>
        <taxon>Polyneoptera</taxon>
        <taxon>Phasmatodea</taxon>
        <taxon>Verophasmatodea</taxon>
        <taxon>Anareolatae</taxon>
        <taxon>Phasmatidae</taxon>
        <taxon>Eurycanthinae</taxon>
        <taxon>Dryococelus</taxon>
    </lineage>
</organism>
<evidence type="ECO:0000313" key="1">
    <source>
        <dbReference type="EMBL" id="KAJ8891206.1"/>
    </source>
</evidence>
<gene>
    <name evidence="1" type="ORF">PR048_010721</name>
</gene>
<evidence type="ECO:0000313" key="2">
    <source>
        <dbReference type="Proteomes" id="UP001159363"/>
    </source>
</evidence>
<name>A0ABQ9I3H4_9NEOP</name>
<dbReference type="PANTHER" id="PTHR46601">
    <property type="entry name" value="ULP_PROTEASE DOMAIN-CONTAINING PROTEIN"/>
    <property type="match status" value="1"/>
</dbReference>
<dbReference type="PANTHER" id="PTHR46601:SF2">
    <property type="entry name" value="UBIQUITIN-LIKE PROTEASE FAMILY PROFILE DOMAIN-CONTAINING PROTEIN"/>
    <property type="match status" value="1"/>
</dbReference>
<dbReference type="EMBL" id="JARBHB010000003">
    <property type="protein sequence ID" value="KAJ8891206.1"/>
    <property type="molecule type" value="Genomic_DNA"/>
</dbReference>
<proteinExistence type="predicted"/>
<comment type="caution">
    <text evidence="1">The sequence shown here is derived from an EMBL/GenBank/DDBJ whole genome shotgun (WGS) entry which is preliminary data.</text>
</comment>
<accession>A0ABQ9I3H4</accession>
<protein>
    <submittedName>
        <fullName evidence="1">Uncharacterized protein</fullName>
    </submittedName>
</protein>
<dbReference type="Proteomes" id="UP001159363">
    <property type="component" value="Chromosome 3"/>
</dbReference>
<keyword evidence="2" id="KW-1185">Reference proteome</keyword>